<evidence type="ECO:0000313" key="3">
    <source>
        <dbReference type="EMBL" id="GIT95958.1"/>
    </source>
</evidence>
<proteinExistence type="predicted"/>
<gene>
    <name evidence="3" type="ORF">JANAI62_25810</name>
</gene>
<protein>
    <submittedName>
        <fullName evidence="3">Molybdopterin-guanine dinucleotide biosynthesis protein A</fullName>
    </submittedName>
</protein>
<dbReference type="InterPro" id="IPR029044">
    <property type="entry name" value="Nucleotide-diphossugar_trans"/>
</dbReference>
<dbReference type="Gene3D" id="3.90.550.10">
    <property type="entry name" value="Spore Coat Polysaccharide Biosynthesis Protein SpsA, Chain A"/>
    <property type="match status" value="1"/>
</dbReference>
<evidence type="ECO:0000259" key="2">
    <source>
        <dbReference type="Pfam" id="PF12804"/>
    </source>
</evidence>
<evidence type="ECO:0000256" key="1">
    <source>
        <dbReference type="ARBA" id="ARBA00022842"/>
    </source>
</evidence>
<name>A0ABQ4NNJ4_9RHOB</name>
<dbReference type="PANTHER" id="PTHR43777">
    <property type="entry name" value="MOLYBDENUM COFACTOR CYTIDYLYLTRANSFERASE"/>
    <property type="match status" value="1"/>
</dbReference>
<accession>A0ABQ4NNJ4</accession>
<evidence type="ECO:0000313" key="4">
    <source>
        <dbReference type="Proteomes" id="UP000786693"/>
    </source>
</evidence>
<dbReference type="EMBL" id="BPFH01000004">
    <property type="protein sequence ID" value="GIT95958.1"/>
    <property type="molecule type" value="Genomic_DNA"/>
</dbReference>
<dbReference type="SUPFAM" id="SSF53448">
    <property type="entry name" value="Nucleotide-diphospho-sugar transferases"/>
    <property type="match status" value="1"/>
</dbReference>
<dbReference type="InterPro" id="IPR025877">
    <property type="entry name" value="MobA-like_NTP_Trfase"/>
</dbReference>
<dbReference type="PANTHER" id="PTHR43777:SF1">
    <property type="entry name" value="MOLYBDENUM COFACTOR CYTIDYLYLTRANSFERASE"/>
    <property type="match status" value="1"/>
</dbReference>
<keyword evidence="4" id="KW-1185">Reference proteome</keyword>
<comment type="caution">
    <text evidence="3">The sequence shown here is derived from an EMBL/GenBank/DDBJ whole genome shotgun (WGS) entry which is preliminary data.</text>
</comment>
<keyword evidence="1" id="KW-0460">Magnesium</keyword>
<reference evidence="3 4" key="1">
    <citation type="submission" date="2021-05" db="EMBL/GenBank/DDBJ databases">
        <title>Bacteria Genome sequencing.</title>
        <authorList>
            <person name="Takabe Y."/>
            <person name="Nakajima Y."/>
            <person name="Suzuki S."/>
            <person name="Shiozaki T."/>
        </authorList>
    </citation>
    <scope>NUCLEOTIDE SEQUENCE [LARGE SCALE GENOMIC DNA]</scope>
    <source>
        <strain evidence="3 4">AI_62</strain>
    </source>
</reference>
<dbReference type="Pfam" id="PF12804">
    <property type="entry name" value="NTP_transf_3"/>
    <property type="match status" value="1"/>
</dbReference>
<organism evidence="3 4">
    <name type="scientific">Jannaschia pagri</name>
    <dbReference type="NCBI Taxonomy" id="2829797"/>
    <lineage>
        <taxon>Bacteria</taxon>
        <taxon>Pseudomonadati</taxon>
        <taxon>Pseudomonadota</taxon>
        <taxon>Alphaproteobacteria</taxon>
        <taxon>Rhodobacterales</taxon>
        <taxon>Roseobacteraceae</taxon>
        <taxon>Jannaschia</taxon>
    </lineage>
</organism>
<sequence length="177" mass="18965">MRGAEKLLEEIDGTPLVLRAVRAACATVNEVIVVLPAADRARQAWLTDCPARLVHVEQRAMSASIAAGIAACQSDAALVHLADMPEIDASHLGTMVEAWQTRDCRVLRATTAQGVPGQPVIFDRTLFEDLKALQGDVGARDVIAAHGVETIALPGEAAQIDLDTPEAWEAWRAARRV</sequence>
<dbReference type="Proteomes" id="UP000786693">
    <property type="component" value="Unassembled WGS sequence"/>
</dbReference>
<feature type="domain" description="MobA-like NTP transferase" evidence="2">
    <location>
        <begin position="1"/>
        <end position="146"/>
    </location>
</feature>